<feature type="compositionally biased region" description="Basic and acidic residues" evidence="15">
    <location>
        <begin position="736"/>
        <end position="751"/>
    </location>
</feature>
<dbReference type="Gene3D" id="3.40.710.10">
    <property type="entry name" value="DD-peptidase/beta-lactamase superfamily"/>
    <property type="match status" value="2"/>
</dbReference>
<dbReference type="PANTHER" id="PTHR32282:SF11">
    <property type="entry name" value="PENICILLIN-BINDING PROTEIN 1B"/>
    <property type="match status" value="1"/>
</dbReference>
<evidence type="ECO:0000256" key="8">
    <source>
        <dbReference type="ARBA" id="ARBA00022960"/>
    </source>
</evidence>
<dbReference type="GO" id="GO:0008360">
    <property type="term" value="P:regulation of cell shape"/>
    <property type="evidence" value="ECO:0007669"/>
    <property type="project" value="UniProtKB-KW"/>
</dbReference>
<gene>
    <name evidence="19" type="ORF">A2930_03315</name>
</gene>
<dbReference type="PANTHER" id="PTHR32282">
    <property type="entry name" value="BINDING PROTEIN TRANSPEPTIDASE, PUTATIVE-RELATED"/>
    <property type="match status" value="1"/>
</dbReference>
<comment type="subcellular location">
    <subcellularLocation>
        <location evidence="1">Cell membrane</location>
    </subcellularLocation>
</comment>
<proteinExistence type="predicted"/>
<accession>A0A1F5WZJ5</accession>
<dbReference type="AlphaFoldDB" id="A0A1F5WZJ5"/>
<keyword evidence="11" id="KW-0511">Multifunctional enzyme</keyword>
<dbReference type="STRING" id="1798351.A2930_03315"/>
<evidence type="ECO:0000256" key="10">
    <source>
        <dbReference type="ARBA" id="ARBA00023136"/>
    </source>
</evidence>
<evidence type="ECO:0000313" key="20">
    <source>
        <dbReference type="Proteomes" id="UP000178114"/>
    </source>
</evidence>
<keyword evidence="2" id="KW-1003">Cell membrane</keyword>
<evidence type="ECO:0000256" key="1">
    <source>
        <dbReference type="ARBA" id="ARBA00004236"/>
    </source>
</evidence>
<dbReference type="EC" id="2.4.99.28" evidence="13"/>
<evidence type="ECO:0000256" key="14">
    <source>
        <dbReference type="ARBA" id="ARBA00049902"/>
    </source>
</evidence>
<keyword evidence="8" id="KW-0133">Cell shape</keyword>
<dbReference type="GO" id="GO:0006508">
    <property type="term" value="P:proteolysis"/>
    <property type="evidence" value="ECO:0007669"/>
    <property type="project" value="UniProtKB-KW"/>
</dbReference>
<keyword evidence="5" id="KW-0328">Glycosyltransferase</keyword>
<dbReference type="InterPro" id="IPR001264">
    <property type="entry name" value="Glyco_trans_51"/>
</dbReference>
<dbReference type="GO" id="GO:0008658">
    <property type="term" value="F:penicillin binding"/>
    <property type="evidence" value="ECO:0007669"/>
    <property type="project" value="InterPro"/>
</dbReference>
<feature type="region of interest" description="Disordered" evidence="15">
    <location>
        <begin position="719"/>
        <end position="751"/>
    </location>
</feature>
<dbReference type="GO" id="GO:0005886">
    <property type="term" value="C:plasma membrane"/>
    <property type="evidence" value="ECO:0007669"/>
    <property type="project" value="UniProtKB-SubCell"/>
</dbReference>
<comment type="caution">
    <text evidence="19">The sequence shown here is derived from an EMBL/GenBank/DDBJ whole genome shotgun (WGS) entry which is preliminary data.</text>
</comment>
<dbReference type="GO" id="GO:0071555">
    <property type="term" value="P:cell wall organization"/>
    <property type="evidence" value="ECO:0007669"/>
    <property type="project" value="UniProtKB-KW"/>
</dbReference>
<keyword evidence="9" id="KW-0573">Peptidoglycan synthesis</keyword>
<dbReference type="Proteomes" id="UP000178114">
    <property type="component" value="Unassembled WGS sequence"/>
</dbReference>
<evidence type="ECO:0000256" key="11">
    <source>
        <dbReference type="ARBA" id="ARBA00023268"/>
    </source>
</evidence>
<dbReference type="SUPFAM" id="SSF56601">
    <property type="entry name" value="beta-lactamase/transpeptidase-like"/>
    <property type="match status" value="1"/>
</dbReference>
<reference evidence="19 20" key="1">
    <citation type="journal article" date="2016" name="Nat. Commun.">
        <title>Thousands of microbial genomes shed light on interconnected biogeochemical processes in an aquifer system.</title>
        <authorList>
            <person name="Anantharaman K."/>
            <person name="Brown C.T."/>
            <person name="Hug L.A."/>
            <person name="Sharon I."/>
            <person name="Castelle C.J."/>
            <person name="Probst A.J."/>
            <person name="Thomas B.C."/>
            <person name="Singh A."/>
            <person name="Wilkins M.J."/>
            <person name="Karaoz U."/>
            <person name="Brodie E.L."/>
            <person name="Williams K.H."/>
            <person name="Hubbard S.S."/>
            <person name="Banfield J.F."/>
        </authorList>
    </citation>
    <scope>NUCLEOTIDE SEQUENCE [LARGE SCALE GENOMIC DNA]</scope>
</reference>
<evidence type="ECO:0000256" key="2">
    <source>
        <dbReference type="ARBA" id="ARBA00022475"/>
    </source>
</evidence>
<evidence type="ECO:0000256" key="3">
    <source>
        <dbReference type="ARBA" id="ARBA00022645"/>
    </source>
</evidence>
<dbReference type="InterPro" id="IPR036950">
    <property type="entry name" value="PBP_transglycosylase"/>
</dbReference>
<evidence type="ECO:0000256" key="7">
    <source>
        <dbReference type="ARBA" id="ARBA00022801"/>
    </source>
</evidence>
<evidence type="ECO:0000256" key="6">
    <source>
        <dbReference type="ARBA" id="ARBA00022679"/>
    </source>
</evidence>
<evidence type="ECO:0000256" key="12">
    <source>
        <dbReference type="ARBA" id="ARBA00023316"/>
    </source>
</evidence>
<dbReference type="EMBL" id="MFID01000019">
    <property type="protein sequence ID" value="OGF81057.1"/>
    <property type="molecule type" value="Genomic_DNA"/>
</dbReference>
<evidence type="ECO:0000313" key="19">
    <source>
        <dbReference type="EMBL" id="OGF81057.1"/>
    </source>
</evidence>
<dbReference type="InterPro" id="IPR050396">
    <property type="entry name" value="Glycosyltr_51/Transpeptidase"/>
</dbReference>
<dbReference type="InterPro" id="IPR012338">
    <property type="entry name" value="Beta-lactam/transpept-like"/>
</dbReference>
<dbReference type="GO" id="GO:0008955">
    <property type="term" value="F:peptidoglycan glycosyltransferase activity"/>
    <property type="evidence" value="ECO:0007669"/>
    <property type="project" value="UniProtKB-EC"/>
</dbReference>
<feature type="domain" description="Glycosyl transferase family 51" evidence="18">
    <location>
        <begin position="61"/>
        <end position="223"/>
    </location>
</feature>
<evidence type="ECO:0000256" key="9">
    <source>
        <dbReference type="ARBA" id="ARBA00022984"/>
    </source>
</evidence>
<keyword evidence="6" id="KW-0808">Transferase</keyword>
<evidence type="ECO:0000259" key="18">
    <source>
        <dbReference type="Pfam" id="PF00912"/>
    </source>
</evidence>
<dbReference type="SUPFAM" id="SSF53955">
    <property type="entry name" value="Lysozyme-like"/>
    <property type="match status" value="1"/>
</dbReference>
<evidence type="ECO:0000256" key="4">
    <source>
        <dbReference type="ARBA" id="ARBA00022670"/>
    </source>
</evidence>
<keyword evidence="7" id="KW-0378">Hydrolase</keyword>
<dbReference type="Pfam" id="PF00905">
    <property type="entry name" value="Transpeptidase"/>
    <property type="match status" value="2"/>
</dbReference>
<feature type="domain" description="Penicillin-binding protein transpeptidase" evidence="17">
    <location>
        <begin position="533"/>
        <end position="694"/>
    </location>
</feature>
<evidence type="ECO:0000256" key="16">
    <source>
        <dbReference type="SAM" id="SignalP"/>
    </source>
</evidence>
<sequence length="751" mass="84331">MKRIFTFAFVFLFILISADSASTDSEPEKIENYLKLAKTLMDREKKLPQASFVYAADGSLVGCFASEKRTRLSQDKIPVMLERAIIASEDKNFYSHYGIDPAAVGRAAWNDILAGKIVQGGSSLTQQTAKNYFLTNERSFDRKKKEALLALSIERTHTKREILTAYVNVVFLGRAHGFEAAAKAYFGRPAKDLSLSETAFIVGLINNPNLLAVKDGKDKVKAAKDMEKRFQEALKRKYRVLRLMRNENMISYADFARAYWEKINILPEGEDCKKQAPYLLEDIRKEYKDKLPLLSGGLRLDSTSDPFIQKITDEALKNGLNSYRIRRPENAEKVQGAAVVLDKDTAEIRAMAGGEDFNKSEFNNATQALRQPGSALKPFTNAAYQKYVCKTSREHCIILDRPFPISMGAGRGIHYVENYPYSGGMPRYRGPVTQDIQIMESRNAATIWMAAATRRAWIKLLIPQKMAEHEEKKEERIAYYRNLKYSAAGALREYEREHARIARGVLWDPEDEMRWLSDLAKDVGISSKLEPYLVTAIGASEVKLLELVAAYIPFFNGGFRIAPTMVRAIYDSNGKPLAEKKEKHPEPAFVKGDDEESVMENARIAQNMKELLQGVVDGSTGTAHVLRKSFPEGEIGCKTGTATNAKDQPTDNWIICATPRYVIGVWIGLSDKEDLGNRQTGATNALPIAREIMEKATMVNPHETFEPLFPILLSVENSSAEPIPSEESNNNEAEEETKVRLEAEKSKTPQE</sequence>
<dbReference type="Pfam" id="PF00912">
    <property type="entry name" value="Transgly"/>
    <property type="match status" value="1"/>
</dbReference>
<name>A0A1F5WZJ5_9BACT</name>
<dbReference type="InterPro" id="IPR023346">
    <property type="entry name" value="Lysozyme-like_dom_sf"/>
</dbReference>
<protein>
    <recommendedName>
        <fullName evidence="13">peptidoglycan glycosyltransferase</fullName>
        <ecNumber evidence="13">2.4.99.28</ecNumber>
    </recommendedName>
</protein>
<dbReference type="Gene3D" id="1.10.3810.10">
    <property type="entry name" value="Biosynthetic peptidoglycan transglycosylase-like"/>
    <property type="match status" value="1"/>
</dbReference>
<dbReference type="GO" id="GO:0009252">
    <property type="term" value="P:peptidoglycan biosynthetic process"/>
    <property type="evidence" value="ECO:0007669"/>
    <property type="project" value="UniProtKB-KW"/>
</dbReference>
<evidence type="ECO:0000259" key="17">
    <source>
        <dbReference type="Pfam" id="PF00905"/>
    </source>
</evidence>
<dbReference type="GO" id="GO:0030288">
    <property type="term" value="C:outer membrane-bounded periplasmic space"/>
    <property type="evidence" value="ECO:0007669"/>
    <property type="project" value="TreeGrafter"/>
</dbReference>
<feature type="chain" id="PRO_5009522246" description="peptidoglycan glycosyltransferase" evidence="16">
    <location>
        <begin position="22"/>
        <end position="751"/>
    </location>
</feature>
<evidence type="ECO:0000256" key="5">
    <source>
        <dbReference type="ARBA" id="ARBA00022676"/>
    </source>
</evidence>
<organism evidence="19 20">
    <name type="scientific">Candidatus Giovannonibacteria bacterium RIFCSPLOWO2_01_FULL_45_34</name>
    <dbReference type="NCBI Taxonomy" id="1798351"/>
    <lineage>
        <taxon>Bacteria</taxon>
        <taxon>Candidatus Giovannoniibacteriota</taxon>
    </lineage>
</organism>
<keyword evidence="3" id="KW-0121">Carboxypeptidase</keyword>
<keyword evidence="10" id="KW-0472">Membrane</keyword>
<feature type="signal peptide" evidence="16">
    <location>
        <begin position="1"/>
        <end position="21"/>
    </location>
</feature>
<dbReference type="GO" id="GO:0004180">
    <property type="term" value="F:carboxypeptidase activity"/>
    <property type="evidence" value="ECO:0007669"/>
    <property type="project" value="UniProtKB-KW"/>
</dbReference>
<keyword evidence="12" id="KW-0961">Cell wall biogenesis/degradation</keyword>
<dbReference type="InterPro" id="IPR001460">
    <property type="entry name" value="PCN-bd_Tpept"/>
</dbReference>
<evidence type="ECO:0000256" key="15">
    <source>
        <dbReference type="SAM" id="MobiDB-lite"/>
    </source>
</evidence>
<feature type="compositionally biased region" description="Low complexity" evidence="15">
    <location>
        <begin position="719"/>
        <end position="731"/>
    </location>
</feature>
<keyword evidence="16" id="KW-0732">Signal</keyword>
<feature type="domain" description="Penicillin-binding protein transpeptidase" evidence="17">
    <location>
        <begin position="336"/>
        <end position="383"/>
    </location>
</feature>
<comment type="catalytic activity">
    <reaction evidence="14">
        <text>[GlcNAc-(1-&gt;4)-Mur2Ac(oyl-L-Ala-gamma-D-Glu-L-Lys-D-Ala-D-Ala)](n)-di-trans,octa-cis-undecaprenyl diphosphate + beta-D-GlcNAc-(1-&gt;4)-Mur2Ac(oyl-L-Ala-gamma-D-Glu-L-Lys-D-Ala-D-Ala)-di-trans,octa-cis-undecaprenyl diphosphate = [GlcNAc-(1-&gt;4)-Mur2Ac(oyl-L-Ala-gamma-D-Glu-L-Lys-D-Ala-D-Ala)](n+1)-di-trans,octa-cis-undecaprenyl diphosphate + di-trans,octa-cis-undecaprenyl diphosphate + H(+)</text>
        <dbReference type="Rhea" id="RHEA:23708"/>
        <dbReference type="Rhea" id="RHEA-COMP:9602"/>
        <dbReference type="Rhea" id="RHEA-COMP:9603"/>
        <dbReference type="ChEBI" id="CHEBI:15378"/>
        <dbReference type="ChEBI" id="CHEBI:58405"/>
        <dbReference type="ChEBI" id="CHEBI:60033"/>
        <dbReference type="ChEBI" id="CHEBI:78435"/>
        <dbReference type="EC" id="2.4.99.28"/>
    </reaction>
</comment>
<keyword evidence="4" id="KW-0645">Protease</keyword>
<evidence type="ECO:0000256" key="13">
    <source>
        <dbReference type="ARBA" id="ARBA00044770"/>
    </source>
</evidence>